<reference evidence="3 4" key="1">
    <citation type="submission" date="2015-04" db="EMBL/GenBank/DDBJ databases">
        <title>The draft genome sequence of Erythrobacr gangjinensis K7-2.</title>
        <authorList>
            <person name="Zhuang L."/>
            <person name="Liu Y."/>
            <person name="Shao Z."/>
        </authorList>
    </citation>
    <scope>NUCLEOTIDE SEQUENCE [LARGE SCALE GENOMIC DNA]</scope>
    <source>
        <strain evidence="3 4">K7-2</strain>
    </source>
</reference>
<dbReference type="EMBL" id="LBHC01000001">
    <property type="protein sequence ID" value="KLE33568.1"/>
    <property type="molecule type" value="Genomic_DNA"/>
</dbReference>
<accession>A0A0G9MWB5</accession>
<dbReference type="Pfam" id="PF00144">
    <property type="entry name" value="Beta-lactamase"/>
    <property type="match status" value="1"/>
</dbReference>
<dbReference type="Gene3D" id="3.40.710.10">
    <property type="entry name" value="DD-peptidase/beta-lactamase superfamily"/>
    <property type="match status" value="1"/>
</dbReference>
<dbReference type="InterPro" id="IPR050789">
    <property type="entry name" value="Diverse_Enzym_Activities"/>
</dbReference>
<dbReference type="AlphaFoldDB" id="A0A0G9MWB5"/>
<feature type="signal peptide" evidence="1">
    <location>
        <begin position="1"/>
        <end position="20"/>
    </location>
</feature>
<dbReference type="InterPro" id="IPR012338">
    <property type="entry name" value="Beta-lactam/transpept-like"/>
</dbReference>
<organism evidence="3 4">
    <name type="scientific">Aurantiacibacter gangjinensis</name>
    <dbReference type="NCBI Taxonomy" id="502682"/>
    <lineage>
        <taxon>Bacteria</taxon>
        <taxon>Pseudomonadati</taxon>
        <taxon>Pseudomonadota</taxon>
        <taxon>Alphaproteobacteria</taxon>
        <taxon>Sphingomonadales</taxon>
        <taxon>Erythrobacteraceae</taxon>
        <taxon>Aurantiacibacter</taxon>
    </lineage>
</organism>
<dbReference type="STRING" id="502682.BMF35_a1516"/>
<dbReference type="PANTHER" id="PTHR43283">
    <property type="entry name" value="BETA-LACTAMASE-RELATED"/>
    <property type="match status" value="1"/>
</dbReference>
<gene>
    <name evidence="3" type="ORF">AAW01_00455</name>
</gene>
<evidence type="ECO:0000259" key="2">
    <source>
        <dbReference type="Pfam" id="PF00144"/>
    </source>
</evidence>
<dbReference type="OrthoDB" id="9814204at2"/>
<dbReference type="InterPro" id="IPR001466">
    <property type="entry name" value="Beta-lactam-related"/>
</dbReference>
<keyword evidence="4" id="KW-1185">Reference proteome</keyword>
<keyword evidence="1" id="KW-0732">Signal</keyword>
<sequence length="459" mass="49632">MIRTTMLAAAALLFATPATAQSIPQSELDDRYDRALAAGYKALFLCGALANTEIGLGRSDEDILASELSGIQPPLDMIAAELEHTIYRFERDGDPLSHVAVAWAEDMPPRIAFHMEEGGCSLLPIGATTFPDRSSVSFSDAAIVWTQRELADPDLGPVFERAFSDHYGADARTTAVLVRGHAEHDDERYAAPYSPYSPQRTWSVAKSIAATIVGAAVQRGDIDVNESAGLGADETDPRRAITIDHALRMASGRYSDTPGNRTDPLYYGGATVDEVALDWPLLFAPGTMYRYANNDTLAAVQAIEHTFADHPPADLFETLDMGRTIAETDWQGNYILSSQVWATARDLANLGQLHLQDGMWRGERILPEGWVDYITTPSGPQPSNTAWGYGAGWWLANGNLQGVPADMFAARGNRGQYLVVIPSENLIIVRRGEDPAGGSGFDIVAFTADVLSALNNEGG</sequence>
<dbReference type="PANTHER" id="PTHR43283:SF7">
    <property type="entry name" value="BETA-LACTAMASE-RELATED DOMAIN-CONTAINING PROTEIN"/>
    <property type="match status" value="1"/>
</dbReference>
<proteinExistence type="predicted"/>
<protein>
    <submittedName>
        <fullName evidence="3">Beta-lactamase</fullName>
    </submittedName>
</protein>
<feature type="domain" description="Beta-lactamase-related" evidence="2">
    <location>
        <begin position="174"/>
        <end position="429"/>
    </location>
</feature>
<comment type="caution">
    <text evidence="3">The sequence shown here is derived from an EMBL/GenBank/DDBJ whole genome shotgun (WGS) entry which is preliminary data.</text>
</comment>
<evidence type="ECO:0000313" key="3">
    <source>
        <dbReference type="EMBL" id="KLE33568.1"/>
    </source>
</evidence>
<evidence type="ECO:0000313" key="4">
    <source>
        <dbReference type="Proteomes" id="UP000053070"/>
    </source>
</evidence>
<dbReference type="Proteomes" id="UP000053070">
    <property type="component" value="Unassembled WGS sequence"/>
</dbReference>
<evidence type="ECO:0000256" key="1">
    <source>
        <dbReference type="SAM" id="SignalP"/>
    </source>
</evidence>
<dbReference type="PATRIC" id="fig|502682.8.peg.93"/>
<dbReference type="RefSeq" id="WP_047006418.1">
    <property type="nucleotide sequence ID" value="NZ_CP018097.1"/>
</dbReference>
<feature type="chain" id="PRO_5002580390" evidence="1">
    <location>
        <begin position="21"/>
        <end position="459"/>
    </location>
</feature>
<name>A0A0G9MWB5_9SPHN</name>
<dbReference type="SUPFAM" id="SSF56601">
    <property type="entry name" value="beta-lactamase/transpeptidase-like"/>
    <property type="match status" value="1"/>
</dbReference>